<reference evidence="5 6" key="1">
    <citation type="submission" date="2013-10" db="EMBL/GenBank/DDBJ databases">
        <authorList>
            <consortium name="International Citrus Genome Consortium"/>
            <person name="Jenkins J."/>
            <person name="Schmutz J."/>
            <person name="Prochnik S."/>
            <person name="Rokhsar D."/>
            <person name="Gmitter F."/>
            <person name="Ollitrault P."/>
            <person name="Machado M."/>
            <person name="Talon M."/>
            <person name="Wincker P."/>
            <person name="Jaillon O."/>
            <person name="Morgante M."/>
        </authorList>
    </citation>
    <scope>NUCLEOTIDE SEQUENCE</scope>
    <source>
        <strain evidence="6">cv. Clemenules</strain>
    </source>
</reference>
<feature type="transmembrane region" description="Helical" evidence="4">
    <location>
        <begin position="45"/>
        <end position="65"/>
    </location>
</feature>
<proteinExistence type="predicted"/>
<feature type="transmembrane region" description="Helical" evidence="4">
    <location>
        <begin position="12"/>
        <end position="33"/>
    </location>
</feature>
<keyword evidence="2 4" id="KW-1133">Transmembrane helix</keyword>
<accession>V4T7E7</accession>
<evidence type="ECO:0000256" key="3">
    <source>
        <dbReference type="ARBA" id="ARBA00023136"/>
    </source>
</evidence>
<evidence type="ECO:0000256" key="2">
    <source>
        <dbReference type="ARBA" id="ARBA00022989"/>
    </source>
</evidence>
<evidence type="ECO:0000256" key="1">
    <source>
        <dbReference type="ARBA" id="ARBA00022692"/>
    </source>
</evidence>
<organism evidence="5 6">
    <name type="scientific">Citrus clementina</name>
    <name type="common">Clementine</name>
    <name type="synonym">Citrus deliciosa x Citrus sinensis</name>
    <dbReference type="NCBI Taxonomy" id="85681"/>
    <lineage>
        <taxon>Eukaryota</taxon>
        <taxon>Viridiplantae</taxon>
        <taxon>Streptophyta</taxon>
        <taxon>Embryophyta</taxon>
        <taxon>Tracheophyta</taxon>
        <taxon>Spermatophyta</taxon>
        <taxon>Magnoliopsida</taxon>
        <taxon>eudicotyledons</taxon>
        <taxon>Gunneridae</taxon>
        <taxon>Pentapetalae</taxon>
        <taxon>rosids</taxon>
        <taxon>malvids</taxon>
        <taxon>Sapindales</taxon>
        <taxon>Rutaceae</taxon>
        <taxon>Aurantioideae</taxon>
        <taxon>Citrus</taxon>
    </lineage>
</organism>
<evidence type="ECO:0000313" key="5">
    <source>
        <dbReference type="EMBL" id="ESR45501.1"/>
    </source>
</evidence>
<dbReference type="EMBL" id="KI536799">
    <property type="protein sequence ID" value="ESR45501.1"/>
    <property type="molecule type" value="Genomic_DNA"/>
</dbReference>
<evidence type="ECO:0000313" key="6">
    <source>
        <dbReference type="Proteomes" id="UP000030687"/>
    </source>
</evidence>
<protein>
    <recommendedName>
        <fullName evidence="7">WAT1-related protein</fullName>
    </recommendedName>
</protein>
<dbReference type="OMA" id="VAFRYMF"/>
<sequence length="66" mass="7271">MKWGQICNLIHGLKPALTMVVVQVAFAGVNVFYKLAANNGMSLRVIVAYRFIFATAFMVPVAIILE</sequence>
<dbReference type="InParanoid" id="V4T7E7"/>
<feature type="non-terminal residue" evidence="5">
    <location>
        <position position="66"/>
    </location>
</feature>
<name>V4T7E7_CITCL</name>
<dbReference type="STRING" id="85681.V4T7E7"/>
<dbReference type="Gramene" id="ESR45501">
    <property type="protein sequence ID" value="ESR45501"/>
    <property type="gene ID" value="CICLE_v100031331mg"/>
</dbReference>
<evidence type="ECO:0008006" key="7">
    <source>
        <dbReference type="Google" id="ProtNLM"/>
    </source>
</evidence>
<keyword evidence="1 4" id="KW-0812">Transmembrane</keyword>
<dbReference type="PANTHER" id="PTHR31218">
    <property type="entry name" value="WAT1-RELATED PROTEIN"/>
    <property type="match status" value="1"/>
</dbReference>
<keyword evidence="6" id="KW-1185">Reference proteome</keyword>
<dbReference type="InterPro" id="IPR030184">
    <property type="entry name" value="WAT1-related"/>
</dbReference>
<dbReference type="AlphaFoldDB" id="V4T7E7"/>
<keyword evidence="3 4" id="KW-0472">Membrane</keyword>
<dbReference type="GO" id="GO:0016020">
    <property type="term" value="C:membrane"/>
    <property type="evidence" value="ECO:0007669"/>
    <property type="project" value="InterPro"/>
</dbReference>
<dbReference type="GO" id="GO:0022857">
    <property type="term" value="F:transmembrane transporter activity"/>
    <property type="evidence" value="ECO:0007669"/>
    <property type="project" value="InterPro"/>
</dbReference>
<evidence type="ECO:0000256" key="4">
    <source>
        <dbReference type="SAM" id="Phobius"/>
    </source>
</evidence>
<gene>
    <name evidence="5" type="ORF">CICLE_v100031331mg</name>
</gene>
<dbReference type="Proteomes" id="UP000030687">
    <property type="component" value="Unassembled WGS sequence"/>
</dbReference>
<dbReference type="KEGG" id="cic:CICLE_v100031331m"/>